<proteinExistence type="predicted"/>
<protein>
    <submittedName>
        <fullName evidence="1">Putative 50 kDa protein in type I retrotransposable element R1DM</fullName>
    </submittedName>
</protein>
<organism evidence="1">
    <name type="scientific">Lygus hesperus</name>
    <name type="common">Western plant bug</name>
    <dbReference type="NCBI Taxonomy" id="30085"/>
    <lineage>
        <taxon>Eukaryota</taxon>
        <taxon>Metazoa</taxon>
        <taxon>Ecdysozoa</taxon>
        <taxon>Arthropoda</taxon>
        <taxon>Hexapoda</taxon>
        <taxon>Insecta</taxon>
        <taxon>Pterygota</taxon>
        <taxon>Neoptera</taxon>
        <taxon>Paraneoptera</taxon>
        <taxon>Hemiptera</taxon>
        <taxon>Heteroptera</taxon>
        <taxon>Panheteroptera</taxon>
        <taxon>Cimicomorpha</taxon>
        <taxon>Miridae</taxon>
        <taxon>Mirini</taxon>
        <taxon>Lygus</taxon>
    </lineage>
</organism>
<dbReference type="EMBL" id="GBHO01045706">
    <property type="protein sequence ID" value="JAF97897.1"/>
    <property type="molecule type" value="Transcribed_RNA"/>
</dbReference>
<reference evidence="1" key="1">
    <citation type="journal article" date="2014" name="PLoS ONE">
        <title>Transcriptome-Based Identification of ABC Transporters in the Western Tarnished Plant Bug Lygus hesperus.</title>
        <authorList>
            <person name="Hull J.J."/>
            <person name="Chaney K."/>
            <person name="Geib S.M."/>
            <person name="Fabrick J.A."/>
            <person name="Brent C.S."/>
            <person name="Walsh D."/>
            <person name="Lavine L.C."/>
        </authorList>
    </citation>
    <scope>NUCLEOTIDE SEQUENCE</scope>
</reference>
<dbReference type="InterPro" id="IPR036875">
    <property type="entry name" value="Znf_CCHC_sf"/>
</dbReference>
<dbReference type="GO" id="GO:0003676">
    <property type="term" value="F:nucleic acid binding"/>
    <property type="evidence" value="ECO:0007669"/>
    <property type="project" value="InterPro"/>
</dbReference>
<accession>A0A0A9VUJ5</accession>
<dbReference type="AlphaFoldDB" id="A0A0A9VUJ5"/>
<evidence type="ECO:0000313" key="1">
    <source>
        <dbReference type="EMBL" id="JAF97897.1"/>
    </source>
</evidence>
<reference evidence="1" key="2">
    <citation type="submission" date="2014-07" db="EMBL/GenBank/DDBJ databases">
        <authorList>
            <person name="Hull J."/>
        </authorList>
    </citation>
    <scope>NUCLEOTIDE SEQUENCE</scope>
</reference>
<dbReference type="GO" id="GO:0008270">
    <property type="term" value="F:zinc ion binding"/>
    <property type="evidence" value="ECO:0007669"/>
    <property type="project" value="InterPro"/>
</dbReference>
<name>A0A0A9VUJ5_LYGHE</name>
<dbReference type="SUPFAM" id="SSF57756">
    <property type="entry name" value="Retrovirus zinc finger-like domains"/>
    <property type="match status" value="1"/>
</dbReference>
<gene>
    <name evidence="1" type="primary">Y1R1_4</name>
    <name evidence="1" type="ORF">CM83_17185</name>
</gene>
<sequence length="321" mass="36156">MVQAVMDLALQMGILHGRLVEAKQGKDSLQSSLEANTLTILDMVSKSSFAPKSDNKSYAEVMKAKKISIPLRSDNTVVMYPIDNNSNITPAEIEKEVRQAVNPVTTKIKIENMRTIGNKGLLVRTAQKDNLTSLLDCQKLKDSGIKVSVPNKKMPRLAVYNVPQDLDDDQFISALGGQNDLEEDFLKKNMKCAFKFGRKDRASVHRVIEVSPELRKKLLSKERVYIFWTSCHVEDYLHISRCYTCHGFNHVSKTCKATTQVCGHCAEVGHDFNSCTKRELKACCANCKKYNLPHEHDVRDKTCPTYLNALTGIRNRTDFGI</sequence>